<sequence length="354" mass="38514">MMKVALLIFLLLSKVCAFRLAPLRPHAQPQTRPSRYTFPPSPKTFSNNDHLGLPKSKSKPISNLDIITQAQAQAKQAAVATLTTNLITLAASPASAAAASIPLSTGAFDPSTFKPVCSASDGFYRVLQGSAQTVIGPENYVEYGPLIAGGLLRIRLELCVVESFFNEAVVPFIKQNGVSWILPLHETVETFVAGTIFALATTFIMVGSTKLITVVVTYADLFVGGPCRLLGNFFFDRAQNKPVTFDVGLGPFQTRLIGPQMSKEEKERAVLKRKGLVKDDDSIFAVDLSKVDSSKLPVVFLSGLVKGTGDFSLFVRETTESLDLFVGRYLVLLATSYIGLKFVHFKLLPDLFPF</sequence>
<keyword evidence="2" id="KW-0732">Signal</keyword>
<name>A0A9W7BSR8_9STRA</name>
<dbReference type="AlphaFoldDB" id="A0A9W7BSR8"/>
<reference evidence="4" key="1">
    <citation type="journal article" date="2023" name="Commun. Biol.">
        <title>Genome analysis of Parmales, the sister group of diatoms, reveals the evolutionary specialization of diatoms from phago-mixotrophs to photoautotrophs.</title>
        <authorList>
            <person name="Ban H."/>
            <person name="Sato S."/>
            <person name="Yoshikawa S."/>
            <person name="Yamada K."/>
            <person name="Nakamura Y."/>
            <person name="Ichinomiya M."/>
            <person name="Sato N."/>
            <person name="Blanc-Mathieu R."/>
            <person name="Endo H."/>
            <person name="Kuwata A."/>
            <person name="Ogata H."/>
        </authorList>
    </citation>
    <scope>NUCLEOTIDE SEQUENCE [LARGE SCALE GENOMIC DNA]</scope>
    <source>
        <strain evidence="4">NIES 3701</strain>
    </source>
</reference>
<evidence type="ECO:0000313" key="4">
    <source>
        <dbReference type="Proteomes" id="UP001165085"/>
    </source>
</evidence>
<comment type="caution">
    <text evidence="3">The sequence shown here is derived from an EMBL/GenBank/DDBJ whole genome shotgun (WGS) entry which is preliminary data.</text>
</comment>
<feature type="signal peptide" evidence="2">
    <location>
        <begin position="1"/>
        <end position="17"/>
    </location>
</feature>
<evidence type="ECO:0000313" key="3">
    <source>
        <dbReference type="EMBL" id="GMH93420.1"/>
    </source>
</evidence>
<dbReference type="Proteomes" id="UP001165085">
    <property type="component" value="Unassembled WGS sequence"/>
</dbReference>
<evidence type="ECO:0000256" key="1">
    <source>
        <dbReference type="SAM" id="MobiDB-lite"/>
    </source>
</evidence>
<dbReference type="OrthoDB" id="497914at2759"/>
<gene>
    <name evidence="3" type="ORF">TrST_g7464</name>
</gene>
<feature type="region of interest" description="Disordered" evidence="1">
    <location>
        <begin position="26"/>
        <end position="52"/>
    </location>
</feature>
<feature type="chain" id="PRO_5040859208" evidence="2">
    <location>
        <begin position="18"/>
        <end position="354"/>
    </location>
</feature>
<dbReference type="EMBL" id="BRXY01000413">
    <property type="protein sequence ID" value="GMH93420.1"/>
    <property type="molecule type" value="Genomic_DNA"/>
</dbReference>
<accession>A0A9W7BSR8</accession>
<protein>
    <submittedName>
        <fullName evidence="3">Uncharacterized protein</fullName>
    </submittedName>
</protein>
<organism evidence="3 4">
    <name type="scientific">Triparma strigata</name>
    <dbReference type="NCBI Taxonomy" id="1606541"/>
    <lineage>
        <taxon>Eukaryota</taxon>
        <taxon>Sar</taxon>
        <taxon>Stramenopiles</taxon>
        <taxon>Ochrophyta</taxon>
        <taxon>Bolidophyceae</taxon>
        <taxon>Parmales</taxon>
        <taxon>Triparmaceae</taxon>
        <taxon>Triparma</taxon>
    </lineage>
</organism>
<keyword evidence="4" id="KW-1185">Reference proteome</keyword>
<evidence type="ECO:0000256" key="2">
    <source>
        <dbReference type="SAM" id="SignalP"/>
    </source>
</evidence>
<proteinExistence type="predicted"/>